<dbReference type="PROSITE" id="PS51387">
    <property type="entry name" value="FAD_PCMH"/>
    <property type="match status" value="1"/>
</dbReference>
<feature type="domain" description="FAD-binding PCMH-type" evidence="3">
    <location>
        <begin position="106"/>
        <end position="298"/>
    </location>
</feature>
<dbReference type="InterPro" id="IPR016169">
    <property type="entry name" value="FAD-bd_PCMH_sub2"/>
</dbReference>
<dbReference type="InterPro" id="IPR012951">
    <property type="entry name" value="BBE"/>
</dbReference>
<dbReference type="PANTHER" id="PTHR13878:SF91">
    <property type="entry name" value="FAD BINDING DOMAIN PROTEIN (AFU_ORTHOLOGUE AFUA_6G12070)-RELATED"/>
    <property type="match status" value="1"/>
</dbReference>
<dbReference type="Gene3D" id="3.30.465.10">
    <property type="match status" value="1"/>
</dbReference>
<gene>
    <name evidence="4" type="ORF">L873DRAFT_1837860</name>
</gene>
<dbReference type="InterPro" id="IPR036318">
    <property type="entry name" value="FAD-bd_PCMH-like_sf"/>
</dbReference>
<evidence type="ECO:0000313" key="4">
    <source>
        <dbReference type="EMBL" id="RPA93889.1"/>
    </source>
</evidence>
<evidence type="ECO:0000256" key="1">
    <source>
        <dbReference type="ARBA" id="ARBA00005466"/>
    </source>
</evidence>
<dbReference type="OrthoDB" id="9983560at2759"/>
<dbReference type="Proteomes" id="UP000276215">
    <property type="component" value="Unassembled WGS sequence"/>
</dbReference>
<organism evidence="4 5">
    <name type="scientific">Choiromyces venosus 120613-1</name>
    <dbReference type="NCBI Taxonomy" id="1336337"/>
    <lineage>
        <taxon>Eukaryota</taxon>
        <taxon>Fungi</taxon>
        <taxon>Dikarya</taxon>
        <taxon>Ascomycota</taxon>
        <taxon>Pezizomycotina</taxon>
        <taxon>Pezizomycetes</taxon>
        <taxon>Pezizales</taxon>
        <taxon>Tuberaceae</taxon>
        <taxon>Choiromyces</taxon>
    </lineage>
</organism>
<dbReference type="PANTHER" id="PTHR13878">
    <property type="entry name" value="GULONOLACTONE OXIDASE"/>
    <property type="match status" value="1"/>
</dbReference>
<keyword evidence="2" id="KW-0560">Oxidoreductase</keyword>
<dbReference type="GO" id="GO:0071949">
    <property type="term" value="F:FAD binding"/>
    <property type="evidence" value="ECO:0007669"/>
    <property type="project" value="InterPro"/>
</dbReference>
<dbReference type="InterPro" id="IPR050432">
    <property type="entry name" value="FAD-linked_Oxidoreductases_BP"/>
</dbReference>
<dbReference type="GO" id="GO:0016491">
    <property type="term" value="F:oxidoreductase activity"/>
    <property type="evidence" value="ECO:0007669"/>
    <property type="project" value="UniProtKB-KW"/>
</dbReference>
<dbReference type="Pfam" id="PF01565">
    <property type="entry name" value="FAD_binding_4"/>
    <property type="match status" value="1"/>
</dbReference>
<evidence type="ECO:0000313" key="5">
    <source>
        <dbReference type="Proteomes" id="UP000276215"/>
    </source>
</evidence>
<evidence type="ECO:0000256" key="2">
    <source>
        <dbReference type="ARBA" id="ARBA00023002"/>
    </source>
</evidence>
<dbReference type="EMBL" id="ML120445">
    <property type="protein sequence ID" value="RPA93889.1"/>
    <property type="molecule type" value="Genomic_DNA"/>
</dbReference>
<reference evidence="4 5" key="1">
    <citation type="journal article" date="2018" name="Nat. Ecol. Evol.">
        <title>Pezizomycetes genomes reveal the molecular basis of ectomycorrhizal truffle lifestyle.</title>
        <authorList>
            <person name="Murat C."/>
            <person name="Payen T."/>
            <person name="Noel B."/>
            <person name="Kuo A."/>
            <person name="Morin E."/>
            <person name="Chen J."/>
            <person name="Kohler A."/>
            <person name="Krizsan K."/>
            <person name="Balestrini R."/>
            <person name="Da Silva C."/>
            <person name="Montanini B."/>
            <person name="Hainaut M."/>
            <person name="Levati E."/>
            <person name="Barry K.W."/>
            <person name="Belfiori B."/>
            <person name="Cichocki N."/>
            <person name="Clum A."/>
            <person name="Dockter R.B."/>
            <person name="Fauchery L."/>
            <person name="Guy J."/>
            <person name="Iotti M."/>
            <person name="Le Tacon F."/>
            <person name="Lindquist E.A."/>
            <person name="Lipzen A."/>
            <person name="Malagnac F."/>
            <person name="Mello A."/>
            <person name="Molinier V."/>
            <person name="Miyauchi S."/>
            <person name="Poulain J."/>
            <person name="Riccioni C."/>
            <person name="Rubini A."/>
            <person name="Sitrit Y."/>
            <person name="Splivallo R."/>
            <person name="Traeger S."/>
            <person name="Wang M."/>
            <person name="Zifcakova L."/>
            <person name="Wipf D."/>
            <person name="Zambonelli A."/>
            <person name="Paolocci F."/>
            <person name="Nowrousian M."/>
            <person name="Ottonello S."/>
            <person name="Baldrian P."/>
            <person name="Spatafora J.W."/>
            <person name="Henrissat B."/>
            <person name="Nagy L.G."/>
            <person name="Aury J.M."/>
            <person name="Wincker P."/>
            <person name="Grigoriev I.V."/>
            <person name="Bonfante P."/>
            <person name="Martin F.M."/>
        </authorList>
    </citation>
    <scope>NUCLEOTIDE SEQUENCE [LARGE SCALE GENOMIC DNA]</scope>
    <source>
        <strain evidence="4 5">120613-1</strain>
    </source>
</reference>
<dbReference type="STRING" id="1336337.A0A3N4J6G6"/>
<proteinExistence type="inferred from homology"/>
<keyword evidence="5" id="KW-1185">Reference proteome</keyword>
<dbReference type="InterPro" id="IPR006094">
    <property type="entry name" value="Oxid_FAD_bind_N"/>
</dbReference>
<comment type="similarity">
    <text evidence="1">Belongs to the oxygen-dependent FAD-linked oxidoreductase family.</text>
</comment>
<protein>
    <submittedName>
        <fullName evidence="4">FAD-binding domain-containing protein</fullName>
    </submittedName>
</protein>
<dbReference type="Pfam" id="PF08031">
    <property type="entry name" value="BBE"/>
    <property type="match status" value="1"/>
</dbReference>
<name>A0A3N4J6G6_9PEZI</name>
<evidence type="ECO:0000259" key="3">
    <source>
        <dbReference type="PROSITE" id="PS51387"/>
    </source>
</evidence>
<dbReference type="InterPro" id="IPR016166">
    <property type="entry name" value="FAD-bd_PCMH"/>
</dbReference>
<accession>A0A3N4J6G6</accession>
<dbReference type="SUPFAM" id="SSF56176">
    <property type="entry name" value="FAD-binding/transporter-associated domain-like"/>
    <property type="match status" value="1"/>
</dbReference>
<dbReference type="AlphaFoldDB" id="A0A3N4J6G6"/>
<sequence length="484" mass="52484">MRVDGIFLRAAIPASPQDACFPTHTDWTAFNSTLSGQLIKTTPLASACFPTASPSNPEACEYIRTHWTTSTLHASDPSSIMMPMWASNSHPIAQGPCTPTSKHCDMGNYPVYTVNVTTPQHVIGAIHFARERKLRLAIKNTGHDFLGRNVGFGALGVWMHGLKGMEFFDDFAGMGSAVTVMAGMQWGEVYDEVAKRGLVVVGGANPTVGSVGGYLQGGGHGYLSSRHGLAADNVLQLTAITASGALTHPTPQTTRHTMLMISPASSEPHEAFWDAVAYIHGHLPREYINSTFPSLHISTTEKQYGSWMEAYKPNIYPEPVGHNSLIASRLLPRAALENNFAAIRSTLVTAFPKVGMPGMVGQLVAAGQVSKNRHLRTAVHPAWRSAYLNLEITVTWADDAPLETVMGIRRYNSEVSVGALEALARTGGEGEDGVGAYVNEADAFTKREDAGKVFWGGKYEELPRVKERWDPKGVFWCRLCVGSE</sequence>